<keyword evidence="7" id="KW-1133">Transmembrane helix</keyword>
<dbReference type="EMBL" id="CP039351">
    <property type="protein sequence ID" value="QCD98814.1"/>
    <property type="molecule type" value="Genomic_DNA"/>
</dbReference>
<dbReference type="InterPro" id="IPR002401">
    <property type="entry name" value="Cyt_P450_E_grp-I"/>
</dbReference>
<dbReference type="GO" id="GO:0016020">
    <property type="term" value="C:membrane"/>
    <property type="evidence" value="ECO:0007669"/>
    <property type="project" value="UniProtKB-SubCell"/>
</dbReference>
<keyword evidence="15" id="KW-1185">Reference proteome</keyword>
<organism evidence="14 15">
    <name type="scientific">Vigna unguiculata</name>
    <name type="common">Cowpea</name>
    <dbReference type="NCBI Taxonomy" id="3917"/>
    <lineage>
        <taxon>Eukaryota</taxon>
        <taxon>Viridiplantae</taxon>
        <taxon>Streptophyta</taxon>
        <taxon>Embryophyta</taxon>
        <taxon>Tracheophyta</taxon>
        <taxon>Spermatophyta</taxon>
        <taxon>Magnoliopsida</taxon>
        <taxon>eudicotyledons</taxon>
        <taxon>Gunneridae</taxon>
        <taxon>Pentapetalae</taxon>
        <taxon>rosids</taxon>
        <taxon>fabids</taxon>
        <taxon>Fabales</taxon>
        <taxon>Fabaceae</taxon>
        <taxon>Papilionoideae</taxon>
        <taxon>50 kb inversion clade</taxon>
        <taxon>NPAAA clade</taxon>
        <taxon>indigoferoid/millettioid clade</taxon>
        <taxon>Phaseoleae</taxon>
        <taxon>Vigna</taxon>
    </lineage>
</organism>
<evidence type="ECO:0000256" key="7">
    <source>
        <dbReference type="ARBA" id="ARBA00022989"/>
    </source>
</evidence>
<dbReference type="InterPro" id="IPR036396">
    <property type="entry name" value="Cyt_P450_sf"/>
</dbReference>
<dbReference type="PANTHER" id="PTHR47955">
    <property type="entry name" value="CYTOCHROME P450 FAMILY 71 PROTEIN"/>
    <property type="match status" value="1"/>
</dbReference>
<evidence type="ECO:0000256" key="8">
    <source>
        <dbReference type="ARBA" id="ARBA00023002"/>
    </source>
</evidence>
<keyword evidence="5" id="KW-0812">Transmembrane</keyword>
<reference evidence="14 15" key="1">
    <citation type="submission" date="2019-04" db="EMBL/GenBank/DDBJ databases">
        <title>An improved genome assembly and genetic linkage map for asparagus bean, Vigna unguiculata ssp. sesquipedialis.</title>
        <authorList>
            <person name="Xia Q."/>
            <person name="Zhang R."/>
            <person name="Dong Y."/>
        </authorList>
    </citation>
    <scope>NUCLEOTIDE SEQUENCE [LARGE SCALE GENOMIC DNA]</scope>
    <source>
        <tissue evidence="14">Leaf</tissue>
    </source>
</reference>
<evidence type="ECO:0000256" key="2">
    <source>
        <dbReference type="ARBA" id="ARBA00004167"/>
    </source>
</evidence>
<dbReference type="InterPro" id="IPR001128">
    <property type="entry name" value="Cyt_P450"/>
</dbReference>
<dbReference type="PANTHER" id="PTHR47955:SF22">
    <property type="entry name" value="CYTOCHROME P450 83B1-LIKE"/>
    <property type="match status" value="1"/>
</dbReference>
<dbReference type="PRINTS" id="PR00385">
    <property type="entry name" value="P450"/>
</dbReference>
<accession>A0A4D6MGA9</accession>
<feature type="binding site" description="axial binding residue" evidence="12">
    <location>
        <position position="451"/>
    </location>
    <ligand>
        <name>heme</name>
        <dbReference type="ChEBI" id="CHEBI:30413"/>
    </ligand>
    <ligandPart>
        <name>Fe</name>
        <dbReference type="ChEBI" id="CHEBI:18248"/>
    </ligandPart>
</feature>
<evidence type="ECO:0000256" key="10">
    <source>
        <dbReference type="ARBA" id="ARBA00023033"/>
    </source>
</evidence>
<dbReference type="Proteomes" id="UP000501690">
    <property type="component" value="Linkage Group LG7"/>
</dbReference>
<evidence type="ECO:0000256" key="11">
    <source>
        <dbReference type="ARBA" id="ARBA00023136"/>
    </source>
</evidence>
<dbReference type="FunFam" id="1.10.630.10:FF:000011">
    <property type="entry name" value="Cytochrome P450 83B1"/>
    <property type="match status" value="1"/>
</dbReference>
<name>A0A4D6MGA9_VIGUN</name>
<dbReference type="SUPFAM" id="SSF48264">
    <property type="entry name" value="Cytochrome P450"/>
    <property type="match status" value="1"/>
</dbReference>
<comment type="subcellular location">
    <subcellularLocation>
        <location evidence="2">Membrane</location>
        <topology evidence="2">Single-pass membrane protein</topology>
    </subcellularLocation>
</comment>
<proteinExistence type="inferred from homology"/>
<dbReference type="GO" id="GO:0016705">
    <property type="term" value="F:oxidoreductase activity, acting on paired donors, with incorporation or reduction of molecular oxygen"/>
    <property type="evidence" value="ECO:0007669"/>
    <property type="project" value="InterPro"/>
</dbReference>
<evidence type="ECO:0000256" key="12">
    <source>
        <dbReference type="PIRSR" id="PIRSR602401-1"/>
    </source>
</evidence>
<dbReference type="GO" id="GO:0005506">
    <property type="term" value="F:iron ion binding"/>
    <property type="evidence" value="ECO:0007669"/>
    <property type="project" value="InterPro"/>
</dbReference>
<comment type="cofactor">
    <cofactor evidence="1 12">
        <name>heme</name>
        <dbReference type="ChEBI" id="CHEBI:30413"/>
    </cofactor>
</comment>
<keyword evidence="4 12" id="KW-0349">Heme</keyword>
<dbReference type="PRINTS" id="PR00463">
    <property type="entry name" value="EP450I"/>
</dbReference>
<dbReference type="CDD" id="cd11072">
    <property type="entry name" value="CYP71-like"/>
    <property type="match status" value="1"/>
</dbReference>
<dbReference type="Pfam" id="PF00067">
    <property type="entry name" value="p450"/>
    <property type="match status" value="1"/>
</dbReference>
<evidence type="ECO:0000256" key="3">
    <source>
        <dbReference type="ARBA" id="ARBA00010617"/>
    </source>
</evidence>
<sequence length="511" mass="58042">MALLVFLSLSSIFIFIFFFILSQKRKVAAPPGPPSLPLVGNLHQLHHSAPHRSLWQLAQRYGPFMSLRLAAVQTVVVSSARVAKEILKTHDLNFATRPAFVGLRKLSYNGLDLGFAPYGPCWRELKKLCIVHLFSANRVQSFRSVREDEVAQMLRKLSEREASGTVVNLTEVLMSFTSSLICIIAFGKKYVGQYEEEVVGKGKRRSRLQVLLNEAQALLTEFFFSDYFPLLGWVDGLTGKMRRLEKTFKELDAFYERVIFEHMDSAMAENGDDEKEVQDIIDIFLQLLRDDSLSFHLTLDHIKAVLMNIFIAGTDPPSATIVWAMTALLKNGEVMRKVQGEVRSLFGEKDFINEDDIERLPYLKAVVKETLRLFPPSPLLLPREAIERCSVEGYEIEAKTVVYVNAWGIARDPENWEKAEEFCPERFVGSEMELKGKEFEALPFGSGRRMCPAKHMGMVNVELALANLVHTFDWEVGPGSDREEMLDTEVKPGITMHKKSDLYVVAKKRIT</sequence>
<gene>
    <name evidence="14" type="ORF">DEO72_LG7g91</name>
</gene>
<keyword evidence="11" id="KW-0472">Membrane</keyword>
<evidence type="ECO:0000256" key="9">
    <source>
        <dbReference type="ARBA" id="ARBA00023004"/>
    </source>
</evidence>
<dbReference type="Gene3D" id="1.10.630.10">
    <property type="entry name" value="Cytochrome P450"/>
    <property type="match status" value="1"/>
</dbReference>
<evidence type="ECO:0000313" key="15">
    <source>
        <dbReference type="Proteomes" id="UP000501690"/>
    </source>
</evidence>
<keyword evidence="9 12" id="KW-0408">Iron</keyword>
<evidence type="ECO:0000256" key="4">
    <source>
        <dbReference type="ARBA" id="ARBA00022617"/>
    </source>
</evidence>
<keyword evidence="10 13" id="KW-0503">Monooxygenase</keyword>
<dbReference type="PROSITE" id="PS00086">
    <property type="entry name" value="CYTOCHROME_P450"/>
    <property type="match status" value="1"/>
</dbReference>
<evidence type="ECO:0000256" key="1">
    <source>
        <dbReference type="ARBA" id="ARBA00001971"/>
    </source>
</evidence>
<evidence type="ECO:0000256" key="5">
    <source>
        <dbReference type="ARBA" id="ARBA00022692"/>
    </source>
</evidence>
<keyword evidence="8 13" id="KW-0560">Oxidoreductase</keyword>
<evidence type="ECO:0000313" key="14">
    <source>
        <dbReference type="EMBL" id="QCD98814.1"/>
    </source>
</evidence>
<dbReference type="GO" id="GO:0020037">
    <property type="term" value="F:heme binding"/>
    <property type="evidence" value="ECO:0007669"/>
    <property type="project" value="InterPro"/>
</dbReference>
<dbReference type="InterPro" id="IPR017972">
    <property type="entry name" value="Cyt_P450_CS"/>
</dbReference>
<evidence type="ECO:0000256" key="13">
    <source>
        <dbReference type="RuleBase" id="RU000461"/>
    </source>
</evidence>
<evidence type="ECO:0000256" key="6">
    <source>
        <dbReference type="ARBA" id="ARBA00022723"/>
    </source>
</evidence>
<dbReference type="GO" id="GO:0004497">
    <property type="term" value="F:monooxygenase activity"/>
    <property type="evidence" value="ECO:0007669"/>
    <property type="project" value="UniProtKB-KW"/>
</dbReference>
<dbReference type="AlphaFoldDB" id="A0A4D6MGA9"/>
<comment type="similarity">
    <text evidence="3 13">Belongs to the cytochrome P450 family.</text>
</comment>
<protein>
    <submittedName>
        <fullName evidence="14">Cytochrome P450</fullName>
    </submittedName>
</protein>
<keyword evidence="6 12" id="KW-0479">Metal-binding</keyword>